<keyword evidence="2" id="KW-0472">Membrane</keyword>
<evidence type="ECO:0000256" key="1">
    <source>
        <dbReference type="SAM" id="MobiDB-lite"/>
    </source>
</evidence>
<gene>
    <name evidence="3" type="ORF">J2S42_006932</name>
</gene>
<dbReference type="AlphaFoldDB" id="A0AAE4B3L1"/>
<organism evidence="3 4">
    <name type="scientific">Catenuloplanes indicus</name>
    <dbReference type="NCBI Taxonomy" id="137267"/>
    <lineage>
        <taxon>Bacteria</taxon>
        <taxon>Bacillati</taxon>
        <taxon>Actinomycetota</taxon>
        <taxon>Actinomycetes</taxon>
        <taxon>Micromonosporales</taxon>
        <taxon>Micromonosporaceae</taxon>
        <taxon>Catenuloplanes</taxon>
    </lineage>
</organism>
<feature type="compositionally biased region" description="Low complexity" evidence="1">
    <location>
        <begin position="31"/>
        <end position="62"/>
    </location>
</feature>
<keyword evidence="2" id="KW-1133">Transmembrane helix</keyword>
<name>A0AAE4B3L1_9ACTN</name>
<dbReference type="Proteomes" id="UP001240236">
    <property type="component" value="Unassembled WGS sequence"/>
</dbReference>
<evidence type="ECO:0000313" key="3">
    <source>
        <dbReference type="EMBL" id="MDQ0370263.1"/>
    </source>
</evidence>
<feature type="compositionally biased region" description="Pro residues" evidence="1">
    <location>
        <begin position="94"/>
        <end position="107"/>
    </location>
</feature>
<evidence type="ECO:0000256" key="2">
    <source>
        <dbReference type="SAM" id="Phobius"/>
    </source>
</evidence>
<reference evidence="3 4" key="1">
    <citation type="submission" date="2023-07" db="EMBL/GenBank/DDBJ databases">
        <title>Sequencing the genomes of 1000 actinobacteria strains.</title>
        <authorList>
            <person name="Klenk H.-P."/>
        </authorList>
    </citation>
    <scope>NUCLEOTIDE SEQUENCE [LARGE SCALE GENOMIC DNA]</scope>
    <source>
        <strain evidence="3 4">DSM 44709</strain>
    </source>
</reference>
<dbReference type="RefSeq" id="WP_307246088.1">
    <property type="nucleotide sequence ID" value="NZ_JAUSUZ010000001.1"/>
</dbReference>
<comment type="caution">
    <text evidence="3">The sequence shown here is derived from an EMBL/GenBank/DDBJ whole genome shotgun (WGS) entry which is preliminary data.</text>
</comment>
<accession>A0AAE4B3L1</accession>
<protein>
    <submittedName>
        <fullName evidence="3">Uncharacterized protein</fullName>
    </submittedName>
</protein>
<feature type="transmembrane region" description="Helical" evidence="2">
    <location>
        <begin position="6"/>
        <end position="28"/>
    </location>
</feature>
<keyword evidence="2" id="KW-0812">Transmembrane</keyword>
<keyword evidence="4" id="KW-1185">Reference proteome</keyword>
<feature type="compositionally biased region" description="Low complexity" evidence="1">
    <location>
        <begin position="73"/>
        <end position="93"/>
    </location>
</feature>
<feature type="compositionally biased region" description="Low complexity" evidence="1">
    <location>
        <begin position="108"/>
        <end position="122"/>
    </location>
</feature>
<proteinExistence type="predicted"/>
<evidence type="ECO:0000313" key="4">
    <source>
        <dbReference type="Proteomes" id="UP001240236"/>
    </source>
</evidence>
<sequence length="137" mass="13272">MAVRPWHLFGVIVAFGVGPAVWIGGSLVPQPASGTTPSPSASSTSASPTPTASAAPATADAAVQPTGVPGTWVPTANPAPTSAVPATPAATPATPAPPAGTPSPTRPPATGSPRPSWSIILPPIFPPPSTPPDDDAP</sequence>
<dbReference type="EMBL" id="JAUSUZ010000001">
    <property type="protein sequence ID" value="MDQ0370263.1"/>
    <property type="molecule type" value="Genomic_DNA"/>
</dbReference>
<feature type="region of interest" description="Disordered" evidence="1">
    <location>
        <begin position="29"/>
        <end position="137"/>
    </location>
</feature>